<sequence>MRVVGKKTLDDFKRRHADVRSHVDAWTCEAEEAEWESPHDIKARYVTASFLTDNRVVFNLKGNSYRLDVKVNYLKKVVLIKRIGTHAEYNNWKF</sequence>
<comment type="caution">
    <text evidence="1">The sequence shown here is derived from an EMBL/GenBank/DDBJ whole genome shotgun (WGS) entry which is preliminary data.</text>
</comment>
<dbReference type="GO" id="GO:0004519">
    <property type="term" value="F:endonuclease activity"/>
    <property type="evidence" value="ECO:0007669"/>
    <property type="project" value="InterPro"/>
</dbReference>
<name>A0A0F8YLL7_9ZZZZ</name>
<gene>
    <name evidence="1" type="ORF">LCGC14_2805000</name>
</gene>
<evidence type="ECO:0000313" key="1">
    <source>
        <dbReference type="EMBL" id="KKK82278.1"/>
    </source>
</evidence>
<proteinExistence type="predicted"/>
<reference evidence="1" key="1">
    <citation type="journal article" date="2015" name="Nature">
        <title>Complex archaea that bridge the gap between prokaryotes and eukaryotes.</title>
        <authorList>
            <person name="Spang A."/>
            <person name="Saw J.H."/>
            <person name="Jorgensen S.L."/>
            <person name="Zaremba-Niedzwiedzka K."/>
            <person name="Martijn J."/>
            <person name="Lind A.E."/>
            <person name="van Eijk R."/>
            <person name="Schleper C."/>
            <person name="Guy L."/>
            <person name="Ettema T.J."/>
        </authorList>
    </citation>
    <scope>NUCLEOTIDE SEQUENCE</scope>
</reference>
<protein>
    <recommendedName>
        <fullName evidence="2">Addiction module toxin RelE</fullName>
    </recommendedName>
</protein>
<dbReference type="Pfam" id="PF09907">
    <property type="entry name" value="HigB_toxin"/>
    <property type="match status" value="1"/>
</dbReference>
<dbReference type="InterPro" id="IPR018669">
    <property type="entry name" value="Toxin_HigB"/>
</dbReference>
<dbReference type="EMBL" id="LAZR01052746">
    <property type="protein sequence ID" value="KKK82278.1"/>
    <property type="molecule type" value="Genomic_DNA"/>
</dbReference>
<organism evidence="1">
    <name type="scientific">marine sediment metagenome</name>
    <dbReference type="NCBI Taxonomy" id="412755"/>
    <lineage>
        <taxon>unclassified sequences</taxon>
        <taxon>metagenomes</taxon>
        <taxon>ecological metagenomes</taxon>
    </lineage>
</organism>
<accession>A0A0F8YLL7</accession>
<dbReference type="GO" id="GO:0003723">
    <property type="term" value="F:RNA binding"/>
    <property type="evidence" value="ECO:0007669"/>
    <property type="project" value="InterPro"/>
</dbReference>
<dbReference type="AlphaFoldDB" id="A0A0F8YLL7"/>
<dbReference type="GO" id="GO:0110001">
    <property type="term" value="C:toxin-antitoxin complex"/>
    <property type="evidence" value="ECO:0007669"/>
    <property type="project" value="InterPro"/>
</dbReference>
<evidence type="ECO:0008006" key="2">
    <source>
        <dbReference type="Google" id="ProtNLM"/>
    </source>
</evidence>